<dbReference type="AlphaFoldDB" id="A0AAE0YUX7"/>
<sequence>MNKPFSEQTKPRLAVMKRAQLGFLAVRRGAHGEAVGGVYSQLKVPPLYWQTALNETQFRNQLKKQNGRNGWYTLDG</sequence>
<evidence type="ECO:0000313" key="2">
    <source>
        <dbReference type="Proteomes" id="UP001283361"/>
    </source>
</evidence>
<evidence type="ECO:0000313" key="1">
    <source>
        <dbReference type="EMBL" id="KAK3757236.1"/>
    </source>
</evidence>
<comment type="caution">
    <text evidence="1">The sequence shown here is derived from an EMBL/GenBank/DDBJ whole genome shotgun (WGS) entry which is preliminary data.</text>
</comment>
<gene>
    <name evidence="1" type="ORF">RRG08_047427</name>
</gene>
<proteinExistence type="predicted"/>
<accession>A0AAE0YUX7</accession>
<organism evidence="1 2">
    <name type="scientific">Elysia crispata</name>
    <name type="common">lettuce slug</name>
    <dbReference type="NCBI Taxonomy" id="231223"/>
    <lineage>
        <taxon>Eukaryota</taxon>
        <taxon>Metazoa</taxon>
        <taxon>Spiralia</taxon>
        <taxon>Lophotrochozoa</taxon>
        <taxon>Mollusca</taxon>
        <taxon>Gastropoda</taxon>
        <taxon>Heterobranchia</taxon>
        <taxon>Euthyneura</taxon>
        <taxon>Panpulmonata</taxon>
        <taxon>Sacoglossa</taxon>
        <taxon>Placobranchoidea</taxon>
        <taxon>Plakobranchidae</taxon>
        <taxon>Elysia</taxon>
    </lineage>
</organism>
<protein>
    <submittedName>
        <fullName evidence="1">Uncharacterized protein</fullName>
    </submittedName>
</protein>
<dbReference type="Proteomes" id="UP001283361">
    <property type="component" value="Unassembled WGS sequence"/>
</dbReference>
<name>A0AAE0YUX7_9GAST</name>
<reference evidence="1" key="1">
    <citation type="journal article" date="2023" name="G3 (Bethesda)">
        <title>A reference genome for the long-term kleptoplast-retaining sea slug Elysia crispata morphotype clarki.</title>
        <authorList>
            <person name="Eastman K.E."/>
            <person name="Pendleton A.L."/>
            <person name="Shaikh M.A."/>
            <person name="Suttiyut T."/>
            <person name="Ogas R."/>
            <person name="Tomko P."/>
            <person name="Gavelis G."/>
            <person name="Widhalm J.R."/>
            <person name="Wisecaver J.H."/>
        </authorList>
    </citation>
    <scope>NUCLEOTIDE SEQUENCE</scope>
    <source>
        <strain evidence="1">ECLA1</strain>
    </source>
</reference>
<keyword evidence="2" id="KW-1185">Reference proteome</keyword>
<dbReference type="EMBL" id="JAWDGP010005399">
    <property type="protein sequence ID" value="KAK3757236.1"/>
    <property type="molecule type" value="Genomic_DNA"/>
</dbReference>